<evidence type="ECO:0000313" key="1">
    <source>
        <dbReference type="EMBL" id="AWV47395.1"/>
    </source>
</evidence>
<sequence length="68" mass="7798">MLADLFCWLILKKIPYLTKTLDFLMADQNTPLARLQLAHIDGFNLMINRLKVRIDSTVTPRSLVNGIL</sequence>
<name>A0AAD0KU53_MYCLR</name>
<dbReference type="RefSeq" id="WP_041322433.1">
    <property type="nucleotide sequence ID" value="NZ_CP029543.1"/>
</dbReference>
<organism evidence="1 2">
    <name type="scientific">Mycobacterium leprae</name>
    <dbReference type="NCBI Taxonomy" id="1769"/>
    <lineage>
        <taxon>Bacteria</taxon>
        <taxon>Bacillati</taxon>
        <taxon>Actinomycetota</taxon>
        <taxon>Actinomycetes</taxon>
        <taxon>Mycobacteriales</taxon>
        <taxon>Mycobacteriaceae</taxon>
        <taxon>Mycobacterium</taxon>
    </lineage>
</organism>
<accession>A0AAD0KU53</accession>
<evidence type="ECO:0008006" key="3">
    <source>
        <dbReference type="Google" id="ProtNLM"/>
    </source>
</evidence>
<evidence type="ECO:0000313" key="2">
    <source>
        <dbReference type="Proteomes" id="UP000249682"/>
    </source>
</evidence>
<dbReference type="AlphaFoldDB" id="A0AAD0KU53"/>
<protein>
    <recommendedName>
        <fullName evidence="3">Transposase</fullName>
    </recommendedName>
</protein>
<proteinExistence type="predicted"/>
<reference evidence="1 2" key="1">
    <citation type="submission" date="2018-05" db="EMBL/GenBank/DDBJ databases">
        <title>Evolution of small genomes with special reference to Mycobacterium leprae.</title>
        <authorList>
            <person name="Mohanty P.S."/>
            <person name="Bansal A.K."/>
            <person name="Gupta U.D."/>
            <person name="Naaz F."/>
            <person name="Dwivedi V.D."/>
            <person name="Singh H."/>
            <person name="Gupta G."/>
            <person name="Sharma S."/>
            <person name="Arora M."/>
        </authorList>
    </citation>
    <scope>NUCLEOTIDE SEQUENCE [LARGE SCALE GENOMIC DNA]</scope>
    <source>
        <strain evidence="1 2">MRHRU-235-G</strain>
    </source>
</reference>
<gene>
    <name evidence="1" type="ORF">DIJ64_02725</name>
</gene>
<dbReference type="Proteomes" id="UP000249682">
    <property type="component" value="Chromosome"/>
</dbReference>
<dbReference type="EMBL" id="CP029543">
    <property type="protein sequence ID" value="AWV47395.1"/>
    <property type="molecule type" value="Genomic_DNA"/>
</dbReference>